<reference evidence="1" key="1">
    <citation type="submission" date="2020-05" db="EMBL/GenBank/DDBJ databases">
        <authorList>
            <person name="Chiriac C."/>
            <person name="Salcher M."/>
            <person name="Ghai R."/>
            <person name="Kavagutti S V."/>
        </authorList>
    </citation>
    <scope>NUCLEOTIDE SEQUENCE</scope>
</reference>
<proteinExistence type="predicted"/>
<sequence>MTSPDREAARVRDPILLFAQPVAEDPTTLGLERGAALLAGGEALLPSGLPMTIAMEHQPDFVRAVAHACREQVLRGRDWYSHGVMALVGSKNAGRGHAARRLAAATGLPLFVVDASTPAGRAQLKGTAAPGCTALPPFPVLAVAASRCGNPIILIEGVRQGTDLVDLIGPLIDPDRASRYESAHLGCALDVGEINWIIQVDGDEGVNRLPSGWASVVRFHPPADNRLELLSLIGAVSDELDAAGALERQTLVTVVEAALAGRGGGAPISELVDRLGLTLGAKGPVA</sequence>
<organism evidence="1">
    <name type="scientific">freshwater metagenome</name>
    <dbReference type="NCBI Taxonomy" id="449393"/>
    <lineage>
        <taxon>unclassified sequences</taxon>
        <taxon>metagenomes</taxon>
        <taxon>ecological metagenomes</taxon>
    </lineage>
</organism>
<dbReference type="EMBL" id="CAFBMK010000288">
    <property type="protein sequence ID" value="CAB4945930.1"/>
    <property type="molecule type" value="Genomic_DNA"/>
</dbReference>
<dbReference type="AlphaFoldDB" id="A0A6J7JQN9"/>
<gene>
    <name evidence="1" type="ORF">UFOPK3564_03220</name>
</gene>
<name>A0A6J7JQN9_9ZZZZ</name>
<accession>A0A6J7JQN9</accession>
<protein>
    <submittedName>
        <fullName evidence="1">Unannotated protein</fullName>
    </submittedName>
</protein>
<evidence type="ECO:0000313" key="1">
    <source>
        <dbReference type="EMBL" id="CAB4945930.1"/>
    </source>
</evidence>